<feature type="non-terminal residue" evidence="3">
    <location>
        <position position="259"/>
    </location>
</feature>
<dbReference type="EMBL" id="LFZN01000217">
    <property type="protein sequence ID" value="KXS95412.1"/>
    <property type="molecule type" value="Genomic_DNA"/>
</dbReference>
<feature type="transmembrane region" description="Helical" evidence="2">
    <location>
        <begin position="125"/>
        <end position="148"/>
    </location>
</feature>
<gene>
    <name evidence="3" type="ORF">AC578_6758</name>
</gene>
<evidence type="ECO:0000256" key="2">
    <source>
        <dbReference type="SAM" id="Phobius"/>
    </source>
</evidence>
<keyword evidence="4" id="KW-1185">Reference proteome</keyword>
<name>A0A139GZ37_9PEZI</name>
<accession>A0A139GZ37</accession>
<evidence type="ECO:0000313" key="3">
    <source>
        <dbReference type="EMBL" id="KXS95412.1"/>
    </source>
</evidence>
<feature type="transmembrane region" description="Helical" evidence="2">
    <location>
        <begin position="48"/>
        <end position="74"/>
    </location>
</feature>
<feature type="transmembrane region" description="Helical" evidence="2">
    <location>
        <begin position="185"/>
        <end position="209"/>
    </location>
</feature>
<evidence type="ECO:0000256" key="1">
    <source>
        <dbReference type="SAM" id="MobiDB-lite"/>
    </source>
</evidence>
<feature type="transmembrane region" description="Helical" evidence="2">
    <location>
        <begin position="94"/>
        <end position="118"/>
    </location>
</feature>
<keyword evidence="2" id="KW-1133">Transmembrane helix</keyword>
<organism evidence="3 4">
    <name type="scientific">Pseudocercospora eumusae</name>
    <dbReference type="NCBI Taxonomy" id="321146"/>
    <lineage>
        <taxon>Eukaryota</taxon>
        <taxon>Fungi</taxon>
        <taxon>Dikarya</taxon>
        <taxon>Ascomycota</taxon>
        <taxon>Pezizomycotina</taxon>
        <taxon>Dothideomycetes</taxon>
        <taxon>Dothideomycetidae</taxon>
        <taxon>Mycosphaerellales</taxon>
        <taxon>Mycosphaerellaceae</taxon>
        <taxon>Pseudocercospora</taxon>
    </lineage>
</organism>
<feature type="non-terminal residue" evidence="3">
    <location>
        <position position="1"/>
    </location>
</feature>
<comment type="caution">
    <text evidence="3">The sequence shown here is derived from an EMBL/GenBank/DDBJ whole genome shotgun (WGS) entry which is preliminary data.</text>
</comment>
<protein>
    <submittedName>
        <fullName evidence="3">Uncharacterized protein</fullName>
    </submittedName>
</protein>
<reference evidence="3 4" key="1">
    <citation type="submission" date="2015-07" db="EMBL/GenBank/DDBJ databases">
        <title>Comparative genomics of the Sigatoka disease complex on banana suggests a link between parallel evolutionary changes in Pseudocercospora fijiensis and Pseudocercospora eumusae and increased virulence on the banana host.</title>
        <authorList>
            <person name="Chang T.-C."/>
            <person name="Salvucci A."/>
            <person name="Crous P.W."/>
            <person name="Stergiopoulos I."/>
        </authorList>
    </citation>
    <scope>NUCLEOTIDE SEQUENCE [LARGE SCALE GENOMIC DNA]</scope>
    <source>
        <strain evidence="3 4">CBS 114824</strain>
    </source>
</reference>
<keyword evidence="2" id="KW-0472">Membrane</keyword>
<feature type="region of interest" description="Disordered" evidence="1">
    <location>
        <begin position="233"/>
        <end position="259"/>
    </location>
</feature>
<sequence>QHSSVDQDHHNNKEPFIIHSFIHSLIRYASKFSSFLNIMASHLRIPTLALAALSLALNIAIIGCAARTLNIYLTQRHNNVYFLPVWASHFDMRGLPALLGTSAVIVVLNALLVAAIFISALPANLLVLASSLLSTVLAIIAIAFPAALNNGSESDTLQTWTCMWRDVADENVPRQFDSLCHETRFAFYTTIPSLILQLMLLALAVYAIAFGSKMKRGVRLDEEKENHELASKIRQHSLDAKSESPRSQPDSLRIMAGKQ</sequence>
<feature type="compositionally biased region" description="Basic and acidic residues" evidence="1">
    <location>
        <begin position="233"/>
        <end position="244"/>
    </location>
</feature>
<proteinExistence type="predicted"/>
<keyword evidence="2" id="KW-0812">Transmembrane</keyword>
<evidence type="ECO:0000313" key="4">
    <source>
        <dbReference type="Proteomes" id="UP000070133"/>
    </source>
</evidence>
<dbReference type="Proteomes" id="UP000070133">
    <property type="component" value="Unassembled WGS sequence"/>
</dbReference>
<dbReference type="AlphaFoldDB" id="A0A139GZ37"/>
<dbReference type="OrthoDB" id="3890746at2759"/>